<dbReference type="InterPro" id="IPR003593">
    <property type="entry name" value="AAA+_ATPase"/>
</dbReference>
<feature type="compositionally biased region" description="Basic and acidic residues" evidence="4">
    <location>
        <begin position="136"/>
        <end position="159"/>
    </location>
</feature>
<reference evidence="6 7" key="1">
    <citation type="journal article" date="2012" name="J. Bacteriol.">
        <title>Comparative Genomic Analyses of 17 Clinical Isolates of Gardnerella vaginalis Provide Evidence of Multiple Genetically Isolated Clades Consistent with Subspeciation into Genovars.</title>
        <authorList>
            <person name="Ahmed A."/>
            <person name="Earl J."/>
            <person name="Retchless A."/>
            <person name="Hillier S."/>
            <person name="Rabe L."/>
            <person name="Cherpes T."/>
            <person name="Powell E."/>
            <person name="Janto B."/>
            <person name="Eutsey R."/>
            <person name="Hiller N.L."/>
            <person name="Boissy R."/>
            <person name="Dahlgreen M."/>
            <person name="Hall B."/>
            <person name="Costerton J."/>
            <person name="Post J.C."/>
            <person name="Hu F."/>
            <person name="Ehrlich G."/>
        </authorList>
    </citation>
    <scope>NUCLEOTIDE SEQUENCE [LARGE SCALE GENOMIC DNA]</scope>
    <source>
        <strain evidence="6 7">1500E</strain>
    </source>
</reference>
<dbReference type="InterPro" id="IPR017871">
    <property type="entry name" value="ABC_transporter-like_CS"/>
</dbReference>
<gene>
    <name evidence="6" type="ORF">CGSMWGv1500E_04456</name>
</gene>
<dbReference type="GO" id="GO:0005524">
    <property type="term" value="F:ATP binding"/>
    <property type="evidence" value="ECO:0007669"/>
    <property type="project" value="UniProtKB-KW"/>
</dbReference>
<dbReference type="SMART" id="SM00382">
    <property type="entry name" value="AAA"/>
    <property type="match status" value="1"/>
</dbReference>
<dbReference type="PATRIC" id="fig|698957.3.peg.868"/>
<dbReference type="InterPro" id="IPR027417">
    <property type="entry name" value="P-loop_NTPase"/>
</dbReference>
<dbReference type="InterPro" id="IPR015854">
    <property type="entry name" value="ABC_transpr_LolD-like"/>
</dbReference>
<dbReference type="Proteomes" id="UP000032875">
    <property type="component" value="Unassembled WGS sequence"/>
</dbReference>
<keyword evidence="3" id="KW-0067">ATP-binding</keyword>
<dbReference type="GO" id="GO:0005886">
    <property type="term" value="C:plasma membrane"/>
    <property type="evidence" value="ECO:0007669"/>
    <property type="project" value="TreeGrafter"/>
</dbReference>
<evidence type="ECO:0000313" key="6">
    <source>
        <dbReference type="EMBL" id="EIK82428.1"/>
    </source>
</evidence>
<evidence type="ECO:0000256" key="1">
    <source>
        <dbReference type="ARBA" id="ARBA00022448"/>
    </source>
</evidence>
<evidence type="ECO:0000313" key="7">
    <source>
        <dbReference type="Proteomes" id="UP000032875"/>
    </source>
</evidence>
<evidence type="ECO:0000256" key="4">
    <source>
        <dbReference type="SAM" id="MobiDB-lite"/>
    </source>
</evidence>
<dbReference type="Gene3D" id="3.40.50.300">
    <property type="entry name" value="P-loop containing nucleotide triphosphate hydrolases"/>
    <property type="match status" value="1"/>
</dbReference>
<dbReference type="GO" id="GO:0022857">
    <property type="term" value="F:transmembrane transporter activity"/>
    <property type="evidence" value="ECO:0007669"/>
    <property type="project" value="TreeGrafter"/>
</dbReference>
<evidence type="ECO:0000256" key="3">
    <source>
        <dbReference type="ARBA" id="ARBA00022840"/>
    </source>
</evidence>
<feature type="region of interest" description="Disordered" evidence="4">
    <location>
        <begin position="131"/>
        <end position="159"/>
    </location>
</feature>
<accession>I4LZN8</accession>
<dbReference type="SUPFAM" id="SSF52540">
    <property type="entry name" value="P-loop containing nucleoside triphosphate hydrolases"/>
    <property type="match status" value="1"/>
</dbReference>
<dbReference type="AlphaFoldDB" id="I4LZN8"/>
<dbReference type="PROSITE" id="PS50893">
    <property type="entry name" value="ABC_TRANSPORTER_2"/>
    <property type="match status" value="1"/>
</dbReference>
<comment type="caution">
    <text evidence="6">The sequence shown here is derived from an EMBL/GenBank/DDBJ whole genome shotgun (WGS) entry which is preliminary data.</text>
</comment>
<dbReference type="Pfam" id="PF00005">
    <property type="entry name" value="ABC_tran"/>
    <property type="match status" value="1"/>
</dbReference>
<evidence type="ECO:0000259" key="5">
    <source>
        <dbReference type="PROSITE" id="PS50893"/>
    </source>
</evidence>
<sequence length="265" mass="29113">MCEKTVLNSEKSPVSVLNLTRVTREFMRRKHRFSAVNNVSFSINSGDFVAVVGKSGNGKSTLLNLIAGLLKPTYGSVTVLGKEISAPEFSDGEVSRLRAQNIGFVTQSQTLLPNLTVYDNILLPVQIAKSGGQKSSDQKSSDQKSSDQKSSDQKSKSTDVEDYYSNRALDFCKRLHIEDLLWCYPKELSGGEMRRVMIVRALINNPKLLLLDEPTGDLDPEHTLIVVEMLREAANLGAAVLMVTHDSEAARSADCTYTMDAGSLH</sequence>
<proteinExistence type="predicted"/>
<dbReference type="GO" id="GO:0016887">
    <property type="term" value="F:ATP hydrolysis activity"/>
    <property type="evidence" value="ECO:0007669"/>
    <property type="project" value="InterPro"/>
</dbReference>
<protein>
    <submittedName>
        <fullName evidence="6">Putative ABC-type transport system for lysophospholipase L1 biosynthesis ATPase component</fullName>
    </submittedName>
</protein>
<dbReference type="InterPro" id="IPR017911">
    <property type="entry name" value="MacB-like_ATP-bd"/>
</dbReference>
<evidence type="ECO:0000256" key="2">
    <source>
        <dbReference type="ARBA" id="ARBA00022741"/>
    </source>
</evidence>
<name>I4LZN8_GARVA</name>
<keyword evidence="2" id="KW-0547">Nucleotide-binding</keyword>
<dbReference type="CDD" id="cd03255">
    <property type="entry name" value="ABC_MJ0796_LolCDE_FtsE"/>
    <property type="match status" value="1"/>
</dbReference>
<keyword evidence="1" id="KW-0813">Transport</keyword>
<dbReference type="PANTHER" id="PTHR24220:SF662">
    <property type="entry name" value="ABC TRANSPORTER ATP-BINDING PROTEIN"/>
    <property type="match status" value="1"/>
</dbReference>
<feature type="domain" description="ABC transporter" evidence="5">
    <location>
        <begin position="14"/>
        <end position="265"/>
    </location>
</feature>
<dbReference type="RefSeq" id="WP_004128867.1">
    <property type="nucleotide sequence ID" value="NZ_ADES01000014.1"/>
</dbReference>
<dbReference type="PANTHER" id="PTHR24220">
    <property type="entry name" value="IMPORT ATP-BINDING PROTEIN"/>
    <property type="match status" value="1"/>
</dbReference>
<dbReference type="PROSITE" id="PS00211">
    <property type="entry name" value="ABC_TRANSPORTER_1"/>
    <property type="match status" value="1"/>
</dbReference>
<dbReference type="InterPro" id="IPR003439">
    <property type="entry name" value="ABC_transporter-like_ATP-bd"/>
</dbReference>
<organism evidence="6 7">
    <name type="scientific">Gardnerella vaginalis 1500E</name>
    <dbReference type="NCBI Taxonomy" id="698957"/>
    <lineage>
        <taxon>Bacteria</taxon>
        <taxon>Bacillati</taxon>
        <taxon>Actinomycetota</taxon>
        <taxon>Actinomycetes</taxon>
        <taxon>Bifidobacteriales</taxon>
        <taxon>Bifidobacteriaceae</taxon>
        <taxon>Gardnerella</taxon>
    </lineage>
</organism>
<dbReference type="EMBL" id="ADES01000014">
    <property type="protein sequence ID" value="EIK82428.1"/>
    <property type="molecule type" value="Genomic_DNA"/>
</dbReference>